<dbReference type="PANTHER" id="PTHR43434:SF1">
    <property type="entry name" value="PHOSPHOGLYCOLATE PHOSPHATASE"/>
    <property type="match status" value="1"/>
</dbReference>
<dbReference type="SUPFAM" id="SSF56784">
    <property type="entry name" value="HAD-like"/>
    <property type="match status" value="1"/>
</dbReference>
<gene>
    <name evidence="1" type="ORF">DFJ64_1629</name>
</gene>
<evidence type="ECO:0000313" key="2">
    <source>
        <dbReference type="Proteomes" id="UP000256485"/>
    </source>
</evidence>
<dbReference type="InterPro" id="IPR023214">
    <property type="entry name" value="HAD_sf"/>
</dbReference>
<accession>A0A3D9V3Y1</accession>
<dbReference type="PANTHER" id="PTHR43434">
    <property type="entry name" value="PHOSPHOGLYCOLATE PHOSPHATASE"/>
    <property type="match status" value="1"/>
</dbReference>
<dbReference type="EMBL" id="QTUC01000001">
    <property type="protein sequence ID" value="REF36227.1"/>
    <property type="molecule type" value="Genomic_DNA"/>
</dbReference>
<dbReference type="GO" id="GO:0005829">
    <property type="term" value="C:cytosol"/>
    <property type="evidence" value="ECO:0007669"/>
    <property type="project" value="TreeGrafter"/>
</dbReference>
<dbReference type="AlphaFoldDB" id="A0A3D9V3Y1"/>
<evidence type="ECO:0000313" key="1">
    <source>
        <dbReference type="EMBL" id="REF36227.1"/>
    </source>
</evidence>
<comment type="caution">
    <text evidence="1">The sequence shown here is derived from an EMBL/GenBank/DDBJ whole genome shotgun (WGS) entry which is preliminary data.</text>
</comment>
<dbReference type="Gene3D" id="3.40.50.1000">
    <property type="entry name" value="HAD superfamily/HAD-like"/>
    <property type="match status" value="1"/>
</dbReference>
<keyword evidence="1" id="KW-0378">Hydrolase</keyword>
<dbReference type="InterPro" id="IPR036412">
    <property type="entry name" value="HAD-like_sf"/>
</dbReference>
<dbReference type="InterPro" id="IPR041492">
    <property type="entry name" value="HAD_2"/>
</dbReference>
<dbReference type="RefSeq" id="WP_147304641.1">
    <property type="nucleotide sequence ID" value="NZ_QTUC01000001.1"/>
</dbReference>
<dbReference type="OrthoDB" id="4547358at2"/>
<protein>
    <submittedName>
        <fullName evidence="1">Phosphoglycolate phosphatase-like HAD superfamily hydrolase</fullName>
    </submittedName>
</protein>
<keyword evidence="2" id="KW-1185">Reference proteome</keyword>
<sequence length="236" mass="25015">MSIDEVRELAGLLRRIGPVLLDFDGPVCGIFAGGRNAAIASHLREVLADHGVSVGEELADDPDPLNVLRYTAHAAPRLLSAVEEALIDEEITAASVAVPTPHAHEAIRVCHAAGRMVVIVSNNSPAAIRTYLEHHQLTDHVRAIVGRAHTRPDLMKPHPDPVHRALGILETAPDACVLVGDSDTDIQVALATGVHPIGYAKRPDRRSQLAEAGAEVVVDSMETFAAAVRAASPLLS</sequence>
<reference evidence="1 2" key="1">
    <citation type="submission" date="2018-08" db="EMBL/GenBank/DDBJ databases">
        <title>Sequencing the genomes of 1000 actinobacteria strains.</title>
        <authorList>
            <person name="Klenk H.-P."/>
        </authorList>
    </citation>
    <scope>NUCLEOTIDE SEQUENCE [LARGE SCALE GENOMIC DNA]</scope>
    <source>
        <strain evidence="1 2">DSM 22891</strain>
    </source>
</reference>
<dbReference type="GO" id="GO:0006281">
    <property type="term" value="P:DNA repair"/>
    <property type="evidence" value="ECO:0007669"/>
    <property type="project" value="TreeGrafter"/>
</dbReference>
<dbReference type="Proteomes" id="UP000256485">
    <property type="component" value="Unassembled WGS sequence"/>
</dbReference>
<name>A0A3D9V3Y1_THECX</name>
<dbReference type="InterPro" id="IPR050155">
    <property type="entry name" value="HAD-like_hydrolase_sf"/>
</dbReference>
<organism evidence="1 2">
    <name type="scientific">Thermasporomyces composti</name>
    <dbReference type="NCBI Taxonomy" id="696763"/>
    <lineage>
        <taxon>Bacteria</taxon>
        <taxon>Bacillati</taxon>
        <taxon>Actinomycetota</taxon>
        <taxon>Actinomycetes</taxon>
        <taxon>Propionibacteriales</taxon>
        <taxon>Nocardioidaceae</taxon>
        <taxon>Thermasporomyces</taxon>
    </lineage>
</organism>
<proteinExistence type="predicted"/>
<dbReference type="GO" id="GO:0008967">
    <property type="term" value="F:phosphoglycolate phosphatase activity"/>
    <property type="evidence" value="ECO:0007669"/>
    <property type="project" value="TreeGrafter"/>
</dbReference>
<dbReference type="Pfam" id="PF13419">
    <property type="entry name" value="HAD_2"/>
    <property type="match status" value="1"/>
</dbReference>